<accession>A0A316FQI9</accession>
<dbReference type="PIRSF" id="PIRSF010372">
    <property type="entry name" value="PaiB"/>
    <property type="match status" value="1"/>
</dbReference>
<dbReference type="RefSeq" id="WP_109763589.1">
    <property type="nucleotide sequence ID" value="NZ_QGGU01000006.1"/>
</dbReference>
<organism evidence="1 2">
    <name type="scientific">Pleionea mediterranea</name>
    <dbReference type="NCBI Taxonomy" id="523701"/>
    <lineage>
        <taxon>Bacteria</taxon>
        <taxon>Pseudomonadati</taxon>
        <taxon>Pseudomonadota</taxon>
        <taxon>Gammaproteobacteria</taxon>
        <taxon>Oceanospirillales</taxon>
        <taxon>Pleioneaceae</taxon>
        <taxon>Pleionea</taxon>
    </lineage>
</organism>
<evidence type="ECO:0000313" key="1">
    <source>
        <dbReference type="EMBL" id="PWK50934.1"/>
    </source>
</evidence>
<proteinExistence type="predicted"/>
<dbReference type="PANTHER" id="PTHR35802:SF1">
    <property type="entry name" value="PROTEASE SYNTHASE AND SPORULATION PROTEIN PAI 2"/>
    <property type="match status" value="1"/>
</dbReference>
<dbReference type="OrthoDB" id="9794948at2"/>
<sequence>MIDVPKKWQMKQPEQPYDFIKQFPFATLVSQNFDASHLPLVLDSDKGEKGVLYGHFARSNHHWKEADKSPVLAIFNEPHAYISPTWYANKPAVPTWNYAVVHVEGRLNLLSSDATLACLEQMLLTFEPELTHNKSIIPDEYRDKLATAIVGFEIIIERIVGKQKLGQHRSPDDQRGVASQLKQSSRLQDQILYQYMKDINVGLGEC</sequence>
<protein>
    <submittedName>
        <fullName evidence="1">PaiB family negative transcriptional regulator</fullName>
    </submittedName>
</protein>
<name>A0A316FQI9_9GAMM</name>
<dbReference type="Gene3D" id="2.30.110.10">
    <property type="entry name" value="Electron Transport, Fmn-binding Protein, Chain A"/>
    <property type="match status" value="1"/>
</dbReference>
<dbReference type="InterPro" id="IPR007396">
    <property type="entry name" value="TR_PAI2-type"/>
</dbReference>
<dbReference type="Pfam" id="PF04299">
    <property type="entry name" value="FMN_bind_2"/>
    <property type="match status" value="1"/>
</dbReference>
<dbReference type="PANTHER" id="PTHR35802">
    <property type="entry name" value="PROTEASE SYNTHASE AND SPORULATION PROTEIN PAI 2"/>
    <property type="match status" value="1"/>
</dbReference>
<dbReference type="SUPFAM" id="SSF50475">
    <property type="entry name" value="FMN-binding split barrel"/>
    <property type="match status" value="1"/>
</dbReference>
<dbReference type="InterPro" id="IPR012349">
    <property type="entry name" value="Split_barrel_FMN-bd"/>
</dbReference>
<dbReference type="Proteomes" id="UP000245790">
    <property type="component" value="Unassembled WGS sequence"/>
</dbReference>
<reference evidence="1 2" key="1">
    <citation type="submission" date="2018-05" db="EMBL/GenBank/DDBJ databases">
        <title>Genomic Encyclopedia of Type Strains, Phase IV (KMG-IV): sequencing the most valuable type-strain genomes for metagenomic binning, comparative biology and taxonomic classification.</title>
        <authorList>
            <person name="Goeker M."/>
        </authorList>
    </citation>
    <scope>NUCLEOTIDE SEQUENCE [LARGE SCALE GENOMIC DNA]</scope>
    <source>
        <strain evidence="1 2">DSM 25350</strain>
    </source>
</reference>
<dbReference type="EMBL" id="QGGU01000006">
    <property type="protein sequence ID" value="PWK50934.1"/>
    <property type="molecule type" value="Genomic_DNA"/>
</dbReference>
<dbReference type="AlphaFoldDB" id="A0A316FQI9"/>
<gene>
    <name evidence="1" type="ORF">C8D97_106227</name>
</gene>
<keyword evidence="2" id="KW-1185">Reference proteome</keyword>
<comment type="caution">
    <text evidence="1">The sequence shown here is derived from an EMBL/GenBank/DDBJ whole genome shotgun (WGS) entry which is preliminary data.</text>
</comment>
<evidence type="ECO:0000313" key="2">
    <source>
        <dbReference type="Proteomes" id="UP000245790"/>
    </source>
</evidence>